<dbReference type="Pfam" id="PF02627">
    <property type="entry name" value="CMD"/>
    <property type="match status" value="1"/>
</dbReference>
<dbReference type="PANTHER" id="PTHR34846">
    <property type="entry name" value="4-CARBOXYMUCONOLACTONE DECARBOXYLASE FAMILY PROTEIN (AFU_ORTHOLOGUE AFUA_6G11590)"/>
    <property type="match status" value="1"/>
</dbReference>
<dbReference type="AlphaFoldDB" id="A0A839NBY5"/>
<dbReference type="Proteomes" id="UP000559182">
    <property type="component" value="Unassembled WGS sequence"/>
</dbReference>
<feature type="domain" description="Carboxymuconolactone decarboxylase-like" evidence="1">
    <location>
        <begin position="52"/>
        <end position="130"/>
    </location>
</feature>
<keyword evidence="2" id="KW-0560">Oxidoreductase</keyword>
<dbReference type="PANTHER" id="PTHR34846:SF5">
    <property type="entry name" value="CARBOXYMUCONOLACTONE DECARBOXYLASE-LIKE DOMAIN-CONTAINING PROTEIN"/>
    <property type="match status" value="1"/>
</dbReference>
<evidence type="ECO:0000259" key="1">
    <source>
        <dbReference type="Pfam" id="PF02627"/>
    </source>
</evidence>
<dbReference type="InterPro" id="IPR003779">
    <property type="entry name" value="CMD-like"/>
</dbReference>
<name>A0A839NBY5_9MICO</name>
<dbReference type="EMBL" id="JACHVQ010000003">
    <property type="protein sequence ID" value="MBB2893763.1"/>
    <property type="molecule type" value="Genomic_DNA"/>
</dbReference>
<dbReference type="InterPro" id="IPR029032">
    <property type="entry name" value="AhpD-like"/>
</dbReference>
<dbReference type="RefSeq" id="WP_183322201.1">
    <property type="nucleotide sequence ID" value="NZ_JACHVQ010000003.1"/>
</dbReference>
<reference evidence="2 3" key="1">
    <citation type="submission" date="2020-08" db="EMBL/GenBank/DDBJ databases">
        <title>Sequencing the genomes of 1000 actinobacteria strains.</title>
        <authorList>
            <person name="Klenk H.-P."/>
        </authorList>
    </citation>
    <scope>NUCLEOTIDE SEQUENCE [LARGE SCALE GENOMIC DNA]</scope>
    <source>
        <strain evidence="2 3">DSM 105369</strain>
    </source>
</reference>
<dbReference type="GO" id="GO:0051920">
    <property type="term" value="F:peroxiredoxin activity"/>
    <property type="evidence" value="ECO:0007669"/>
    <property type="project" value="InterPro"/>
</dbReference>
<keyword evidence="3" id="KW-1185">Reference proteome</keyword>
<protein>
    <submittedName>
        <fullName evidence="2">AhpD family alkylhydroperoxidase</fullName>
    </submittedName>
</protein>
<evidence type="ECO:0000313" key="2">
    <source>
        <dbReference type="EMBL" id="MBB2893763.1"/>
    </source>
</evidence>
<proteinExistence type="predicted"/>
<evidence type="ECO:0000313" key="3">
    <source>
        <dbReference type="Proteomes" id="UP000559182"/>
    </source>
</evidence>
<accession>A0A839NBY5</accession>
<gene>
    <name evidence="2" type="ORF">FHU39_003794</name>
</gene>
<comment type="caution">
    <text evidence="2">The sequence shown here is derived from an EMBL/GenBank/DDBJ whole genome shotgun (WGS) entry which is preliminary data.</text>
</comment>
<sequence>MSTVTPARAPRITPGDLRESGVLAWTLAHLGGRRNHTEPINLFLVLGRNKRLFRGWLNFAGRLMPFGGLPRKETELVILRVAHLTECAYERGQHEHIARTVGLSTAEIDQTTRDDAPWSPRRRAILAATDQLVIRGDLDDEVWGALREHLGDADIIELVMLATHYRMLATTIHALRIQPEQRTRD</sequence>
<dbReference type="SUPFAM" id="SSF69118">
    <property type="entry name" value="AhpD-like"/>
    <property type="match status" value="1"/>
</dbReference>
<organism evidence="2 3">
    <name type="scientific">Flexivirga oryzae</name>
    <dbReference type="NCBI Taxonomy" id="1794944"/>
    <lineage>
        <taxon>Bacteria</taxon>
        <taxon>Bacillati</taxon>
        <taxon>Actinomycetota</taxon>
        <taxon>Actinomycetes</taxon>
        <taxon>Micrococcales</taxon>
        <taxon>Dermacoccaceae</taxon>
        <taxon>Flexivirga</taxon>
    </lineage>
</organism>
<keyword evidence="2" id="KW-0575">Peroxidase</keyword>
<dbReference type="Gene3D" id="1.20.1290.10">
    <property type="entry name" value="AhpD-like"/>
    <property type="match status" value="1"/>
</dbReference>